<dbReference type="SUPFAM" id="SSF56219">
    <property type="entry name" value="DNase I-like"/>
    <property type="match status" value="1"/>
</dbReference>
<name>A0A4Q7ZTE9_9ACTN</name>
<evidence type="ECO:0000313" key="2">
    <source>
        <dbReference type="EMBL" id="RZU54194.1"/>
    </source>
</evidence>
<keyword evidence="2" id="KW-0540">Nuclease</keyword>
<comment type="caution">
    <text evidence="2">The sequence shown here is derived from an EMBL/GenBank/DDBJ whole genome shotgun (WGS) entry which is preliminary data.</text>
</comment>
<evidence type="ECO:0000259" key="1">
    <source>
        <dbReference type="Pfam" id="PF03372"/>
    </source>
</evidence>
<organism evidence="2 3">
    <name type="scientific">Krasilnikovia cinnamomea</name>
    <dbReference type="NCBI Taxonomy" id="349313"/>
    <lineage>
        <taxon>Bacteria</taxon>
        <taxon>Bacillati</taxon>
        <taxon>Actinomycetota</taxon>
        <taxon>Actinomycetes</taxon>
        <taxon>Micromonosporales</taxon>
        <taxon>Micromonosporaceae</taxon>
        <taxon>Krasilnikovia</taxon>
    </lineage>
</organism>
<dbReference type="AlphaFoldDB" id="A0A4Q7ZTE9"/>
<dbReference type="InterPro" id="IPR036691">
    <property type="entry name" value="Endo/exonu/phosph_ase_sf"/>
</dbReference>
<dbReference type="RefSeq" id="WP_165449663.1">
    <property type="nucleotide sequence ID" value="NZ_SHKY01000001.1"/>
</dbReference>
<accession>A0A4Q7ZTE9</accession>
<feature type="domain" description="Endonuclease/exonuclease/phosphatase" evidence="1">
    <location>
        <begin position="23"/>
        <end position="226"/>
    </location>
</feature>
<dbReference type="EMBL" id="SHKY01000001">
    <property type="protein sequence ID" value="RZU54194.1"/>
    <property type="molecule type" value="Genomic_DNA"/>
</dbReference>
<keyword evidence="2" id="KW-0269">Exonuclease</keyword>
<sequence length="236" mass="24954">MTLRLASINLHCGLDHRGRPFSVKEAVASLDADVLLVQENWCRQGAESLARTAAADCGYPTYVELAMTGDVPMAELEIVSGPAPEETGAWGLAVLSRLPVHRYATVDLGAAPGDVVGDRAAQLVEIPLDAGVLRVVNVHLTHRVLHGPRQLRRLVAGLGTDGPPTVIGGDLNMFRPTVLLARPYRPVVRGRTYPAHRPLLQLDHVLAGPGVAATNPAVLAAVGTDHRPVTVDVGLG</sequence>
<dbReference type="GO" id="GO:0004527">
    <property type="term" value="F:exonuclease activity"/>
    <property type="evidence" value="ECO:0007669"/>
    <property type="project" value="UniProtKB-KW"/>
</dbReference>
<evidence type="ECO:0000313" key="3">
    <source>
        <dbReference type="Proteomes" id="UP000292564"/>
    </source>
</evidence>
<reference evidence="2 3" key="1">
    <citation type="submission" date="2019-02" db="EMBL/GenBank/DDBJ databases">
        <title>Sequencing the genomes of 1000 actinobacteria strains.</title>
        <authorList>
            <person name="Klenk H.-P."/>
        </authorList>
    </citation>
    <scope>NUCLEOTIDE SEQUENCE [LARGE SCALE GENOMIC DNA]</scope>
    <source>
        <strain evidence="2 3">DSM 45162</strain>
    </source>
</reference>
<dbReference type="GO" id="GO:0004519">
    <property type="term" value="F:endonuclease activity"/>
    <property type="evidence" value="ECO:0007669"/>
    <property type="project" value="UniProtKB-KW"/>
</dbReference>
<proteinExistence type="predicted"/>
<keyword evidence="2" id="KW-0255">Endonuclease</keyword>
<dbReference type="Pfam" id="PF03372">
    <property type="entry name" value="Exo_endo_phos"/>
    <property type="match status" value="1"/>
</dbReference>
<dbReference type="Proteomes" id="UP000292564">
    <property type="component" value="Unassembled WGS sequence"/>
</dbReference>
<keyword evidence="3" id="KW-1185">Reference proteome</keyword>
<keyword evidence="2" id="KW-0378">Hydrolase</keyword>
<dbReference type="InterPro" id="IPR005135">
    <property type="entry name" value="Endo/exonuclease/phosphatase"/>
</dbReference>
<gene>
    <name evidence="2" type="ORF">EV385_6142</name>
</gene>
<dbReference type="Gene3D" id="3.60.10.10">
    <property type="entry name" value="Endonuclease/exonuclease/phosphatase"/>
    <property type="match status" value="1"/>
</dbReference>
<protein>
    <submittedName>
        <fullName evidence="2">Endonuclease/exonuclease/phosphatase family metal-dependent hydrolase</fullName>
    </submittedName>
</protein>